<proteinExistence type="predicted"/>
<dbReference type="Proteomes" id="UP001295444">
    <property type="component" value="Chromosome 13"/>
</dbReference>
<feature type="compositionally biased region" description="Polar residues" evidence="1">
    <location>
        <begin position="63"/>
        <end position="72"/>
    </location>
</feature>
<sequence>MGSPKSSHTLTSMEDTAPFLTALGLAQLPDTARQSAFTSTSTWDPAHATTFIPRRGKERTADPGTSTSEDPT</sequence>
<evidence type="ECO:0000256" key="1">
    <source>
        <dbReference type="SAM" id="MobiDB-lite"/>
    </source>
</evidence>
<name>A0AAD1TPQ5_PELCU</name>
<keyword evidence="3" id="KW-1185">Reference proteome</keyword>
<evidence type="ECO:0000313" key="2">
    <source>
        <dbReference type="EMBL" id="CAH2328637.1"/>
    </source>
</evidence>
<feature type="compositionally biased region" description="Polar residues" evidence="1">
    <location>
        <begin position="32"/>
        <end position="43"/>
    </location>
</feature>
<gene>
    <name evidence="2" type="ORF">PECUL_23A037127</name>
</gene>
<protein>
    <submittedName>
        <fullName evidence="2">Uncharacterized protein</fullName>
    </submittedName>
</protein>
<accession>A0AAD1TPQ5</accession>
<reference evidence="2" key="1">
    <citation type="submission" date="2022-03" db="EMBL/GenBank/DDBJ databases">
        <authorList>
            <person name="Alioto T."/>
            <person name="Alioto T."/>
            <person name="Gomez Garrido J."/>
        </authorList>
    </citation>
    <scope>NUCLEOTIDE SEQUENCE</scope>
</reference>
<feature type="region of interest" description="Disordered" evidence="1">
    <location>
        <begin position="32"/>
        <end position="72"/>
    </location>
</feature>
<organism evidence="2 3">
    <name type="scientific">Pelobates cultripes</name>
    <name type="common">Western spadefoot toad</name>
    <dbReference type="NCBI Taxonomy" id="61616"/>
    <lineage>
        <taxon>Eukaryota</taxon>
        <taxon>Metazoa</taxon>
        <taxon>Chordata</taxon>
        <taxon>Craniata</taxon>
        <taxon>Vertebrata</taxon>
        <taxon>Euteleostomi</taxon>
        <taxon>Amphibia</taxon>
        <taxon>Batrachia</taxon>
        <taxon>Anura</taxon>
        <taxon>Pelobatoidea</taxon>
        <taxon>Pelobatidae</taxon>
        <taxon>Pelobates</taxon>
    </lineage>
</organism>
<evidence type="ECO:0000313" key="3">
    <source>
        <dbReference type="Proteomes" id="UP001295444"/>
    </source>
</evidence>
<dbReference type="AlphaFoldDB" id="A0AAD1TPQ5"/>
<dbReference type="EMBL" id="OW240924">
    <property type="protein sequence ID" value="CAH2328637.1"/>
    <property type="molecule type" value="Genomic_DNA"/>
</dbReference>